<comment type="similarity">
    <text evidence="1">Belongs to the TCTP family.</text>
</comment>
<evidence type="ECO:0000313" key="4">
    <source>
        <dbReference type="Ensembl" id="ENSSDAP00000007198.1"/>
    </source>
</evidence>
<feature type="domain" description="TCTP" evidence="3">
    <location>
        <begin position="1"/>
        <end position="73"/>
    </location>
</feature>
<evidence type="ECO:0000313" key="5">
    <source>
        <dbReference type="Proteomes" id="UP000694422"/>
    </source>
</evidence>
<keyword evidence="5" id="KW-1185">Reference proteome</keyword>
<feature type="compositionally biased region" description="Basic and acidic residues" evidence="2">
    <location>
        <begin position="17"/>
        <end position="26"/>
    </location>
</feature>
<sequence length="73" mass="8425">MVPRTEGYIDDTLMDTSAERPKGKDAKSTVITGIDIIMKHPLQETSFTKEAYKKYIKNHIKSKANLKNRDQRE</sequence>
<feature type="region of interest" description="Disordered" evidence="2">
    <location>
        <begin position="1"/>
        <end position="26"/>
    </location>
</feature>
<dbReference type="Ensembl" id="ENSSDAT00000008203.1">
    <property type="protein sequence ID" value="ENSSDAP00000007198.1"/>
    <property type="gene ID" value="ENSSDAG00000006623.1"/>
</dbReference>
<accession>A0A8C9PG56</accession>
<dbReference type="PROSITE" id="PS51797">
    <property type="entry name" value="TCTP_3"/>
    <property type="match status" value="1"/>
</dbReference>
<evidence type="ECO:0000256" key="1">
    <source>
        <dbReference type="PROSITE-ProRule" id="PRU01133"/>
    </source>
</evidence>
<evidence type="ECO:0000256" key="2">
    <source>
        <dbReference type="SAM" id="MobiDB-lite"/>
    </source>
</evidence>
<dbReference type="InterPro" id="IPR018105">
    <property type="entry name" value="Translational_control_tumour_p"/>
</dbReference>
<dbReference type="InterPro" id="IPR011057">
    <property type="entry name" value="Mss4-like_sf"/>
</dbReference>
<evidence type="ECO:0000259" key="3">
    <source>
        <dbReference type="PROSITE" id="PS51797"/>
    </source>
</evidence>
<name>A0A8C9PG56_SPEDA</name>
<dbReference type="Proteomes" id="UP000694422">
    <property type="component" value="Unplaced"/>
</dbReference>
<dbReference type="Pfam" id="PF00838">
    <property type="entry name" value="TCTP"/>
    <property type="match status" value="1"/>
</dbReference>
<proteinExistence type="inferred from homology"/>
<reference evidence="4" key="2">
    <citation type="submission" date="2025-09" db="UniProtKB">
        <authorList>
            <consortium name="Ensembl"/>
        </authorList>
    </citation>
    <scope>IDENTIFICATION</scope>
</reference>
<dbReference type="Gene3D" id="2.170.150.10">
    <property type="entry name" value="Metal Binding Protein, Guanine Nucleotide Exchange Factor, Chain A"/>
    <property type="match status" value="1"/>
</dbReference>
<dbReference type="AlphaFoldDB" id="A0A8C9PG56"/>
<dbReference type="InterPro" id="IPR011323">
    <property type="entry name" value="Mss4/transl-control_tumour"/>
</dbReference>
<dbReference type="SUPFAM" id="SSF51316">
    <property type="entry name" value="Mss4-like"/>
    <property type="match status" value="1"/>
</dbReference>
<organism evidence="4 5">
    <name type="scientific">Spermophilus dauricus</name>
    <name type="common">Daurian ground squirrel</name>
    <dbReference type="NCBI Taxonomy" id="99837"/>
    <lineage>
        <taxon>Eukaryota</taxon>
        <taxon>Metazoa</taxon>
        <taxon>Chordata</taxon>
        <taxon>Craniata</taxon>
        <taxon>Vertebrata</taxon>
        <taxon>Euteleostomi</taxon>
        <taxon>Mammalia</taxon>
        <taxon>Eutheria</taxon>
        <taxon>Euarchontoglires</taxon>
        <taxon>Glires</taxon>
        <taxon>Rodentia</taxon>
        <taxon>Sciuromorpha</taxon>
        <taxon>Sciuridae</taxon>
        <taxon>Xerinae</taxon>
        <taxon>Marmotini</taxon>
        <taxon>Spermophilus</taxon>
    </lineage>
</organism>
<dbReference type="InterPro" id="IPR034737">
    <property type="entry name" value="TCTP"/>
</dbReference>
<protein>
    <recommendedName>
        <fullName evidence="3">TCTP domain-containing protein</fullName>
    </recommendedName>
</protein>
<reference evidence="4" key="1">
    <citation type="submission" date="2025-08" db="UniProtKB">
        <authorList>
            <consortium name="Ensembl"/>
        </authorList>
    </citation>
    <scope>IDENTIFICATION</scope>
</reference>